<feature type="transmembrane region" description="Helical" evidence="1">
    <location>
        <begin position="6"/>
        <end position="22"/>
    </location>
</feature>
<evidence type="ECO:0000313" key="3">
    <source>
        <dbReference type="Proteomes" id="UP001285244"/>
    </source>
</evidence>
<evidence type="ECO:0000313" key="2">
    <source>
        <dbReference type="EMBL" id="MDX8418431.1"/>
    </source>
</evidence>
<dbReference type="PANTHER" id="PTHR40078">
    <property type="entry name" value="INTEGRAL MEMBRANE PROTEIN-RELATED"/>
    <property type="match status" value="1"/>
</dbReference>
<accession>A0ABU4WPD7</accession>
<protein>
    <submittedName>
        <fullName evidence="2">DUF6198 family protein</fullName>
    </submittedName>
</protein>
<dbReference type="RefSeq" id="WP_320326674.1">
    <property type="nucleotide sequence ID" value="NZ_JALBUS010000029.1"/>
</dbReference>
<keyword evidence="1" id="KW-0812">Transmembrane</keyword>
<name>A0ABU4WPD7_9FIRM</name>
<keyword evidence="1" id="KW-0472">Membrane</keyword>
<dbReference type="PANTHER" id="PTHR40078:SF1">
    <property type="entry name" value="INTEGRAL MEMBRANE PROTEIN"/>
    <property type="match status" value="1"/>
</dbReference>
<feature type="transmembrane region" description="Helical" evidence="1">
    <location>
        <begin position="53"/>
        <end position="69"/>
    </location>
</feature>
<feature type="transmembrane region" description="Helical" evidence="1">
    <location>
        <begin position="109"/>
        <end position="131"/>
    </location>
</feature>
<evidence type="ECO:0000256" key="1">
    <source>
        <dbReference type="SAM" id="Phobius"/>
    </source>
</evidence>
<dbReference type="InterPro" id="IPR038750">
    <property type="entry name" value="YczE/YyaS-like"/>
</dbReference>
<proteinExistence type="predicted"/>
<dbReference type="Pfam" id="PF19700">
    <property type="entry name" value="DUF6198"/>
    <property type="match status" value="1"/>
</dbReference>
<keyword evidence="3" id="KW-1185">Reference proteome</keyword>
<dbReference type="Proteomes" id="UP001285244">
    <property type="component" value="Unassembled WGS sequence"/>
</dbReference>
<organism evidence="2 3">
    <name type="scientific">Absicoccus intestinalis</name>
    <dbReference type="NCBI Taxonomy" id="2926319"/>
    <lineage>
        <taxon>Bacteria</taxon>
        <taxon>Bacillati</taxon>
        <taxon>Bacillota</taxon>
        <taxon>Erysipelotrichia</taxon>
        <taxon>Erysipelotrichales</taxon>
        <taxon>Erysipelotrichaceae</taxon>
        <taxon>Absicoccus</taxon>
    </lineage>
</organism>
<sequence length="219" mass="24078">MSKRRWIYYIVGMCILAFGLELNAKTGLGVSAIISVAYANAILFKISFPDMTLILYMIFVCIEIIVHIFRKQSRKILVLDVLQIPLSIVFTRFMKAYEGFIPDFTVSNFSVRLIILMVAVICTGIGAAMTLNMRIVPNPGDGIVQTISDAIHKDIGFTKNCVDACSVALTLGLDFFCLGDFAGLGIGTVASLIGVGRTIAYFNRWLGQKMVIQCNIDNA</sequence>
<keyword evidence="1" id="KW-1133">Transmembrane helix</keyword>
<dbReference type="EMBL" id="JALBUS010000029">
    <property type="protein sequence ID" value="MDX8418431.1"/>
    <property type="molecule type" value="Genomic_DNA"/>
</dbReference>
<reference evidence="2 3" key="1">
    <citation type="submission" date="2022-03" db="EMBL/GenBank/DDBJ databases">
        <title>Novel taxa within the pig intestine.</title>
        <authorList>
            <person name="Wylensek D."/>
            <person name="Bishof K."/>
            <person name="Afrizal A."/>
            <person name="Clavel T."/>
        </authorList>
    </citation>
    <scope>NUCLEOTIDE SEQUENCE [LARGE SCALE GENOMIC DNA]</scope>
    <source>
        <strain evidence="2 3">Cla-KB-P134</strain>
    </source>
</reference>
<gene>
    <name evidence="2" type="ORF">MOZ64_11355</name>
</gene>
<comment type="caution">
    <text evidence="2">The sequence shown here is derived from an EMBL/GenBank/DDBJ whole genome shotgun (WGS) entry which is preliminary data.</text>
</comment>